<dbReference type="GO" id="GO:0003735">
    <property type="term" value="F:structural constituent of ribosome"/>
    <property type="evidence" value="ECO:0007669"/>
    <property type="project" value="TreeGrafter"/>
</dbReference>
<dbReference type="InterPro" id="IPR035808">
    <property type="entry name" value="Ribosomal_uL30_euk_arc"/>
</dbReference>
<organism evidence="5 6">
    <name type="scientific">Candidatus Bilamarchaeum dharawalense</name>
    <dbReference type="NCBI Taxonomy" id="2885759"/>
    <lineage>
        <taxon>Archaea</taxon>
        <taxon>Candidatus Micrarchaeota</taxon>
        <taxon>Candidatus Micrarchaeia</taxon>
        <taxon>Candidatus Anstonellales</taxon>
        <taxon>Candidatus Bilamarchaeaceae</taxon>
        <taxon>Candidatus Bilamarchaeum</taxon>
    </lineage>
</organism>
<comment type="caution">
    <text evidence="5">The sequence shown here is derived from an EMBL/GenBank/DDBJ whole genome shotgun (WGS) entry which is preliminary data.</text>
</comment>
<dbReference type="AlphaFoldDB" id="A0A5E4LRG5"/>
<sequence>MKIAVLRVRGIRKVDPKIRKTFELLRLQKPNHCVLVDDSPQTLGMLSIVKDYVTYGPVDEETISALLYKRGRKGAALLRSILKEEQIKEAAKSIFAGKKTVDYVNPVFRLNPPSKGHKNIKANYPEGSLGKRESMSILLRKMM</sequence>
<dbReference type="GO" id="GO:0022625">
    <property type="term" value="C:cytosolic large ribosomal subunit"/>
    <property type="evidence" value="ECO:0007669"/>
    <property type="project" value="TreeGrafter"/>
</dbReference>
<dbReference type="EMBL" id="CABMJJ010000008">
    <property type="protein sequence ID" value="VVC03663.1"/>
    <property type="molecule type" value="Genomic_DNA"/>
</dbReference>
<evidence type="ECO:0000259" key="4">
    <source>
        <dbReference type="Pfam" id="PF00327"/>
    </source>
</evidence>
<dbReference type="InterPro" id="IPR039699">
    <property type="entry name" value="Ribosomal_uL30"/>
</dbReference>
<dbReference type="Gene3D" id="3.30.1390.20">
    <property type="entry name" value="Ribosomal protein L30, ferredoxin-like fold domain"/>
    <property type="match status" value="1"/>
</dbReference>
<proteinExistence type="inferred from homology"/>
<accession>A0A5E4LRG5</accession>
<dbReference type="Pfam" id="PF00327">
    <property type="entry name" value="Ribosomal_L30"/>
    <property type="match status" value="1"/>
</dbReference>
<dbReference type="InterPro" id="IPR036919">
    <property type="entry name" value="Ribo_uL30_ferredoxin-like_sf"/>
</dbReference>
<protein>
    <submittedName>
        <fullName evidence="5">50S ribosomal protein L30</fullName>
    </submittedName>
</protein>
<reference evidence="5 6" key="1">
    <citation type="submission" date="2019-08" db="EMBL/GenBank/DDBJ databases">
        <authorList>
            <person name="Vazquez-Campos X."/>
        </authorList>
    </citation>
    <scope>NUCLEOTIDE SEQUENCE [LARGE SCALE GENOMIC DNA]</scope>
    <source>
        <strain evidence="5">LFW-283_2</strain>
    </source>
</reference>
<evidence type="ECO:0000256" key="2">
    <source>
        <dbReference type="ARBA" id="ARBA00022980"/>
    </source>
</evidence>
<name>A0A5E4LRG5_9ARCH</name>
<evidence type="ECO:0000256" key="1">
    <source>
        <dbReference type="ARBA" id="ARBA00007594"/>
    </source>
</evidence>
<dbReference type="InterPro" id="IPR016082">
    <property type="entry name" value="Ribosomal_uL30_ferredoxin-like"/>
</dbReference>
<dbReference type="CDD" id="cd01657">
    <property type="entry name" value="Ribosomal_L7_archeal_euk"/>
    <property type="match status" value="1"/>
</dbReference>
<evidence type="ECO:0000256" key="3">
    <source>
        <dbReference type="ARBA" id="ARBA00023274"/>
    </source>
</evidence>
<dbReference type="GO" id="GO:0000463">
    <property type="term" value="P:maturation of LSU-rRNA from tricistronic rRNA transcript (SSU-rRNA, 5.8S rRNA, LSU-rRNA)"/>
    <property type="evidence" value="ECO:0007669"/>
    <property type="project" value="TreeGrafter"/>
</dbReference>
<comment type="similarity">
    <text evidence="1">Belongs to the universal ribosomal protein uL30 family.</text>
</comment>
<evidence type="ECO:0000313" key="5">
    <source>
        <dbReference type="EMBL" id="VVC03663.1"/>
    </source>
</evidence>
<dbReference type="Gene3D" id="1.10.15.30">
    <property type="match status" value="1"/>
</dbReference>
<keyword evidence="2 5" id="KW-0689">Ribosomal protein</keyword>
<gene>
    <name evidence="5" type="ORF">LFW2832_00460</name>
</gene>
<dbReference type="Proteomes" id="UP000789941">
    <property type="component" value="Unassembled WGS sequence"/>
</dbReference>
<dbReference type="GO" id="GO:0003723">
    <property type="term" value="F:RNA binding"/>
    <property type="evidence" value="ECO:0007669"/>
    <property type="project" value="TreeGrafter"/>
</dbReference>
<dbReference type="PANTHER" id="PTHR11524:SF16">
    <property type="entry name" value="LARGE RIBOSOMAL SUBUNIT PROTEIN UL30"/>
    <property type="match status" value="1"/>
</dbReference>
<dbReference type="SUPFAM" id="SSF55129">
    <property type="entry name" value="Ribosomal protein L30p/L7e"/>
    <property type="match status" value="1"/>
</dbReference>
<evidence type="ECO:0000313" key="6">
    <source>
        <dbReference type="Proteomes" id="UP000789941"/>
    </source>
</evidence>
<dbReference type="PANTHER" id="PTHR11524">
    <property type="entry name" value="60S RIBOSOMAL PROTEIN L7"/>
    <property type="match status" value="1"/>
</dbReference>
<feature type="domain" description="Large ribosomal subunit protein uL30-like ferredoxin-like fold" evidence="4">
    <location>
        <begin position="3"/>
        <end position="53"/>
    </location>
</feature>
<keyword evidence="3" id="KW-0687">Ribonucleoprotein</keyword>